<evidence type="ECO:0000313" key="2">
    <source>
        <dbReference type="Proteomes" id="UP000198854"/>
    </source>
</evidence>
<dbReference type="RefSeq" id="WP_176765494.1">
    <property type="nucleotide sequence ID" value="NZ_FNDD01000001.1"/>
</dbReference>
<dbReference type="EMBL" id="FNDD01000001">
    <property type="protein sequence ID" value="SDG67726.1"/>
    <property type="molecule type" value="Genomic_DNA"/>
</dbReference>
<reference evidence="1 2" key="1">
    <citation type="submission" date="2016-10" db="EMBL/GenBank/DDBJ databases">
        <authorList>
            <person name="de Groot N.N."/>
        </authorList>
    </citation>
    <scope>NUCLEOTIDE SEQUENCE [LARGE SCALE GENOMIC DNA]</scope>
    <source>
        <strain evidence="1 2">CGMCC 1.10228</strain>
    </source>
</reference>
<organism evidence="1 2">
    <name type="scientific">Vibrio xiamenensis</name>
    <dbReference type="NCBI Taxonomy" id="861298"/>
    <lineage>
        <taxon>Bacteria</taxon>
        <taxon>Pseudomonadati</taxon>
        <taxon>Pseudomonadota</taxon>
        <taxon>Gammaproteobacteria</taxon>
        <taxon>Vibrionales</taxon>
        <taxon>Vibrionaceae</taxon>
        <taxon>Vibrio</taxon>
    </lineage>
</organism>
<name>A0A1G7W731_9VIBR</name>
<evidence type="ECO:0000313" key="1">
    <source>
        <dbReference type="EMBL" id="SDG67726.1"/>
    </source>
</evidence>
<dbReference type="Proteomes" id="UP000198854">
    <property type="component" value="Unassembled WGS sequence"/>
</dbReference>
<accession>A0A1G7W731</accession>
<dbReference type="AlphaFoldDB" id="A0A1G7W731"/>
<dbReference type="STRING" id="861298.SAMN04488136_101225"/>
<sequence length="57" mass="6521">MIRLIFLIVLGAGIVISVQYHEPLIEFFGEEKFEQLSDVIAPIKAFAHDMIAEFKEL</sequence>
<protein>
    <submittedName>
        <fullName evidence="1">Uncharacterized protein</fullName>
    </submittedName>
</protein>
<proteinExistence type="predicted"/>
<gene>
    <name evidence="1" type="ORF">SAMN04488136_101225</name>
</gene>
<keyword evidence="2" id="KW-1185">Reference proteome</keyword>